<evidence type="ECO:0000313" key="1">
    <source>
        <dbReference type="EMBL" id="KAK0434422.1"/>
    </source>
</evidence>
<sequence>MTTASTHNIGKIQMNEEEWRKHYHDIVFPLDLSELIPEEHLKHAESLPEVTLSAFTETGHAESSILVPKQRSYIGRYPVIPSSLANMRCADLGAEGVLEKLNTTLSTAYSLEAPCLSSLLEDYITKDYDFGTAYARLRPIWYNNLTTVVEEKLRTHEIWDWEMRQKVLVENRIISTIMPPRRVWDLYKKDREDMLTPINGREWPVPIPKDANLDLIRIEMLNIGAEYAWLDVLCLRQVDGQKEDLRLEEWKVDVPTIGCVYQRTQVVCYFSGLGRPFSLKVGDLESDRSWFRRAWTLQEINENPIIGGDTGDNKIMEKEIQREFEERLSSLSYFDRSGGYPGIFGVLQGMQNRVSKNPVDKVAGLAYLLQTQEIPAYYETQSEEDAWTALVRVMPEFIRTVALLPLCTWEWIQSLAPIVEAGHAYARDRDAITIAQS</sequence>
<organism evidence="1 2">
    <name type="scientific">Armillaria borealis</name>
    <dbReference type="NCBI Taxonomy" id="47425"/>
    <lineage>
        <taxon>Eukaryota</taxon>
        <taxon>Fungi</taxon>
        <taxon>Dikarya</taxon>
        <taxon>Basidiomycota</taxon>
        <taxon>Agaricomycotina</taxon>
        <taxon>Agaricomycetes</taxon>
        <taxon>Agaricomycetidae</taxon>
        <taxon>Agaricales</taxon>
        <taxon>Marasmiineae</taxon>
        <taxon>Physalacriaceae</taxon>
        <taxon>Armillaria</taxon>
    </lineage>
</organism>
<comment type="caution">
    <text evidence="1">The sequence shown here is derived from an EMBL/GenBank/DDBJ whole genome shotgun (WGS) entry which is preliminary data.</text>
</comment>
<evidence type="ECO:0008006" key="3">
    <source>
        <dbReference type="Google" id="ProtNLM"/>
    </source>
</evidence>
<proteinExistence type="predicted"/>
<name>A0AA39J1J0_9AGAR</name>
<accession>A0AA39J1J0</accession>
<dbReference type="AlphaFoldDB" id="A0AA39J1J0"/>
<gene>
    <name evidence="1" type="ORF">EV421DRAFT_2039606</name>
</gene>
<dbReference type="EMBL" id="JAUEPT010000071">
    <property type="protein sequence ID" value="KAK0434422.1"/>
    <property type="molecule type" value="Genomic_DNA"/>
</dbReference>
<keyword evidence="2" id="KW-1185">Reference proteome</keyword>
<protein>
    <recommendedName>
        <fullName evidence="3">Heterokaryon incompatibility domain-containing protein</fullName>
    </recommendedName>
</protein>
<dbReference type="Proteomes" id="UP001175226">
    <property type="component" value="Unassembled WGS sequence"/>
</dbReference>
<reference evidence="1" key="1">
    <citation type="submission" date="2023-06" db="EMBL/GenBank/DDBJ databases">
        <authorList>
            <consortium name="Lawrence Berkeley National Laboratory"/>
            <person name="Ahrendt S."/>
            <person name="Sahu N."/>
            <person name="Indic B."/>
            <person name="Wong-Bajracharya J."/>
            <person name="Merenyi Z."/>
            <person name="Ke H.-M."/>
            <person name="Monk M."/>
            <person name="Kocsube S."/>
            <person name="Drula E."/>
            <person name="Lipzen A."/>
            <person name="Balint B."/>
            <person name="Henrissat B."/>
            <person name="Andreopoulos B."/>
            <person name="Martin F.M."/>
            <person name="Harder C.B."/>
            <person name="Rigling D."/>
            <person name="Ford K.L."/>
            <person name="Foster G.D."/>
            <person name="Pangilinan J."/>
            <person name="Papanicolaou A."/>
            <person name="Barry K."/>
            <person name="LaButti K."/>
            <person name="Viragh M."/>
            <person name="Koriabine M."/>
            <person name="Yan M."/>
            <person name="Riley R."/>
            <person name="Champramary S."/>
            <person name="Plett K.L."/>
            <person name="Tsai I.J."/>
            <person name="Slot J."/>
            <person name="Sipos G."/>
            <person name="Plett J."/>
            <person name="Nagy L.G."/>
            <person name="Grigoriev I.V."/>
        </authorList>
    </citation>
    <scope>NUCLEOTIDE SEQUENCE</scope>
    <source>
        <strain evidence="1">FPL87.14</strain>
    </source>
</reference>
<evidence type="ECO:0000313" key="2">
    <source>
        <dbReference type="Proteomes" id="UP001175226"/>
    </source>
</evidence>